<name>A0AAD1RD31_PELCU</name>
<dbReference type="Proteomes" id="UP001295444">
    <property type="component" value="Chromosome 02"/>
</dbReference>
<evidence type="ECO:0000313" key="3">
    <source>
        <dbReference type="Proteomes" id="UP001295444"/>
    </source>
</evidence>
<feature type="compositionally biased region" description="Polar residues" evidence="1">
    <location>
        <begin position="83"/>
        <end position="98"/>
    </location>
</feature>
<organism evidence="2 3">
    <name type="scientific">Pelobates cultripes</name>
    <name type="common">Western spadefoot toad</name>
    <dbReference type="NCBI Taxonomy" id="61616"/>
    <lineage>
        <taxon>Eukaryota</taxon>
        <taxon>Metazoa</taxon>
        <taxon>Chordata</taxon>
        <taxon>Craniata</taxon>
        <taxon>Vertebrata</taxon>
        <taxon>Euteleostomi</taxon>
        <taxon>Amphibia</taxon>
        <taxon>Batrachia</taxon>
        <taxon>Anura</taxon>
        <taxon>Pelobatoidea</taxon>
        <taxon>Pelobatidae</taxon>
        <taxon>Pelobates</taxon>
    </lineage>
</organism>
<dbReference type="EMBL" id="OW240913">
    <property type="protein sequence ID" value="CAH2248782.1"/>
    <property type="molecule type" value="Genomic_DNA"/>
</dbReference>
<evidence type="ECO:0000313" key="2">
    <source>
        <dbReference type="EMBL" id="CAH2248782.1"/>
    </source>
</evidence>
<keyword evidence="3" id="KW-1185">Reference proteome</keyword>
<reference evidence="2" key="1">
    <citation type="submission" date="2022-03" db="EMBL/GenBank/DDBJ databases">
        <authorList>
            <person name="Alioto T."/>
            <person name="Alioto T."/>
            <person name="Gomez Garrido J."/>
        </authorList>
    </citation>
    <scope>NUCLEOTIDE SEQUENCE</scope>
</reference>
<proteinExistence type="predicted"/>
<protein>
    <submittedName>
        <fullName evidence="2">Uncharacterized protein</fullName>
    </submittedName>
</protein>
<feature type="region of interest" description="Disordered" evidence="1">
    <location>
        <begin position="76"/>
        <end position="98"/>
    </location>
</feature>
<feature type="region of interest" description="Disordered" evidence="1">
    <location>
        <begin position="1"/>
        <end position="32"/>
    </location>
</feature>
<accession>A0AAD1RD31</accession>
<dbReference type="AlphaFoldDB" id="A0AAD1RD31"/>
<gene>
    <name evidence="2" type="ORF">PECUL_23A043944</name>
</gene>
<evidence type="ECO:0000256" key="1">
    <source>
        <dbReference type="SAM" id="MobiDB-lite"/>
    </source>
</evidence>
<sequence>MGKHSRKSLGPNGGQTRDIGLTLSEPSRPKMADMLPDSPHGSMSSILGLTHLMGACLPFSVSEDRDFDPEEFLTRTRGGKAFSQRQPDPQWATKTDSTTMVTDLKASEMRSLKTDLSTLTGRIKATEEEVQSLGLKQASTNTHRQEVLIVQR</sequence>